<dbReference type="Pfam" id="PF06985">
    <property type="entry name" value="HET"/>
    <property type="match status" value="1"/>
</dbReference>
<evidence type="ECO:0000313" key="3">
    <source>
        <dbReference type="Proteomes" id="UP000034680"/>
    </source>
</evidence>
<keyword evidence="3" id="KW-1185">Reference proteome</keyword>
<dbReference type="PANTHER" id="PTHR24148">
    <property type="entry name" value="ANKYRIN REPEAT DOMAIN-CONTAINING PROTEIN 39 HOMOLOG-RELATED"/>
    <property type="match status" value="1"/>
</dbReference>
<accession>A0A0G2F8W5</accession>
<dbReference type="OrthoDB" id="2157530at2759"/>
<organism evidence="2 3">
    <name type="scientific">Diaporthe ampelina</name>
    <dbReference type="NCBI Taxonomy" id="1214573"/>
    <lineage>
        <taxon>Eukaryota</taxon>
        <taxon>Fungi</taxon>
        <taxon>Dikarya</taxon>
        <taxon>Ascomycota</taxon>
        <taxon>Pezizomycotina</taxon>
        <taxon>Sordariomycetes</taxon>
        <taxon>Sordariomycetidae</taxon>
        <taxon>Diaporthales</taxon>
        <taxon>Diaporthaceae</taxon>
        <taxon>Diaporthe</taxon>
    </lineage>
</organism>
<dbReference type="InterPro" id="IPR010730">
    <property type="entry name" value="HET"/>
</dbReference>
<feature type="domain" description="Heterokaryon incompatibility" evidence="1">
    <location>
        <begin position="65"/>
        <end position="195"/>
    </location>
</feature>
<dbReference type="PANTHER" id="PTHR24148:SF82">
    <property type="entry name" value="HETEROKARYON INCOMPATIBILITY DOMAIN-CONTAINING PROTEIN"/>
    <property type="match status" value="1"/>
</dbReference>
<evidence type="ECO:0000259" key="1">
    <source>
        <dbReference type="Pfam" id="PF06985"/>
    </source>
</evidence>
<dbReference type="AlphaFoldDB" id="A0A0G2F8W5"/>
<protein>
    <submittedName>
        <fullName evidence="2">Putative het domain protein</fullName>
    </submittedName>
</protein>
<comment type="caution">
    <text evidence="2">The sequence shown here is derived from an EMBL/GenBank/DDBJ whole genome shotgun (WGS) entry which is preliminary data.</text>
</comment>
<dbReference type="InterPro" id="IPR052895">
    <property type="entry name" value="HetReg/Transcr_Mod"/>
</dbReference>
<reference evidence="2 3" key="2">
    <citation type="submission" date="2015-05" db="EMBL/GenBank/DDBJ databases">
        <authorList>
            <person name="Morales-Cruz A."/>
            <person name="Amrine K.C."/>
            <person name="Cantu D."/>
        </authorList>
    </citation>
    <scope>NUCLEOTIDE SEQUENCE [LARGE SCALE GENOMIC DNA]</scope>
    <source>
        <strain evidence="2">DA912</strain>
    </source>
</reference>
<proteinExistence type="predicted"/>
<dbReference type="EMBL" id="LCUC01000409">
    <property type="protein sequence ID" value="KKY31137.1"/>
    <property type="molecule type" value="Genomic_DNA"/>
</dbReference>
<evidence type="ECO:0000313" key="2">
    <source>
        <dbReference type="EMBL" id="KKY31137.1"/>
    </source>
</evidence>
<name>A0A0G2F8W5_9PEZI</name>
<reference evidence="2 3" key="1">
    <citation type="submission" date="2015-05" db="EMBL/GenBank/DDBJ databases">
        <title>Distinctive expansion of gene families associated with plant cell wall degradation and secondary metabolism in the genomes of grapevine trunk pathogens.</title>
        <authorList>
            <person name="Lawrence D.P."/>
            <person name="Travadon R."/>
            <person name="Rolshausen P.E."/>
            <person name="Baumgartner K."/>
        </authorList>
    </citation>
    <scope>NUCLEOTIDE SEQUENCE [LARGE SCALE GENOMIC DNA]</scope>
    <source>
        <strain evidence="2">DA912</strain>
    </source>
</reference>
<dbReference type="Proteomes" id="UP000034680">
    <property type="component" value="Unassembled WGS sequence"/>
</dbReference>
<sequence length="701" mass="78249">MKNKIREALPFRRRQATGTDPGPYGPIDSSKDEIRVIHLLPGEFDDAINIELVPVCLSSDPAPQYDALSYVWGKEKCETPASVNGKPITITSNLDVAIRHFRDQYVEKTLWVDAVCINQQDDVEKGLQVQMMGRVYSKAARVLVWLGPAADGSDEVLGRMSQGITEEEVSDPTLQSASLAIMGRPWFTRIWVQQEIALAALDPTMCCGRHTLSWAEWCLCMLRLLFALEDAFREVMHRQAMEGVAIQPLATDSEEVEEEKYQKLLKHIDNNKRSIAIQRALLTLENLASLRGRVEMAAGTYNDKMFEIIAYVKAQKESGASGSVNKIQKAPLSADDLRKTFTENGMDEQAMRDYIKSYVGRDDPTEFPRLLGTVSHLDATDDRDKVFGILGLAKFAGEPIKADYSKTKRQVYSEAMATIIRDGLYLSYTRLSIFDSKKKGLPSWVPEIGGKNPGGADILPNYRDVEMAVTSARAEVPPATFSNDLQTLTVGGVELGRVSVVIEKPVVEDPELANPDERFTLKDELKILINDREIPLTTVWRTLIGNRITNLLAERDATWDDDQVKLFQSEDQLLQAVTVMCGQAHRGQEGDQSHLKEEELRFLKLQFFETCRKATLFFTDTGKLGLVMGKVAKGDVVAALFGVGMTFVLRRASSLSTLMKDLGKKGRTQEATYEMIGTCHVGEHKLGHPDRESGFQTFVIN</sequence>
<dbReference type="STRING" id="1214573.A0A0G2F8W5"/>
<gene>
    <name evidence="2" type="ORF">UCDDA912_g08911</name>
</gene>